<organism evidence="3 4">
    <name type="scientific">Streptomyces chattanoogensis</name>
    <dbReference type="NCBI Taxonomy" id="66876"/>
    <lineage>
        <taxon>Bacteria</taxon>
        <taxon>Bacillati</taxon>
        <taxon>Actinomycetota</taxon>
        <taxon>Actinomycetes</taxon>
        <taxon>Kitasatosporales</taxon>
        <taxon>Streptomycetaceae</taxon>
        <taxon>Streptomyces</taxon>
    </lineage>
</organism>
<dbReference type="InterPro" id="IPR046295">
    <property type="entry name" value="DUF6332"/>
</dbReference>
<dbReference type="RefSeq" id="WP_053923595.1">
    <property type="nucleotide sequence ID" value="NZ_LGKG01000090.1"/>
</dbReference>
<evidence type="ECO:0000256" key="1">
    <source>
        <dbReference type="SAM" id="MobiDB-lite"/>
    </source>
</evidence>
<keyword evidence="2" id="KW-0472">Membrane</keyword>
<protein>
    <submittedName>
        <fullName evidence="3">Uncharacterized protein</fullName>
    </submittedName>
</protein>
<keyword evidence="2" id="KW-1133">Transmembrane helix</keyword>
<feature type="transmembrane region" description="Helical" evidence="2">
    <location>
        <begin position="12"/>
        <end position="42"/>
    </location>
</feature>
<evidence type="ECO:0000313" key="3">
    <source>
        <dbReference type="EMBL" id="KPC64544.1"/>
    </source>
</evidence>
<keyword evidence="2" id="KW-0812">Transmembrane</keyword>
<dbReference type="Proteomes" id="UP000037982">
    <property type="component" value="Unassembled WGS sequence"/>
</dbReference>
<reference evidence="4" key="1">
    <citation type="submission" date="2015-07" db="EMBL/GenBank/DDBJ databases">
        <authorList>
            <person name="Ju K.-S."/>
            <person name="Doroghazi J.R."/>
            <person name="Metcalf W.W."/>
        </authorList>
    </citation>
    <scope>NUCLEOTIDE SEQUENCE [LARGE SCALE GENOMIC DNA]</scope>
    <source>
        <strain evidence="4">NRRL ISP-5002</strain>
    </source>
</reference>
<dbReference type="Pfam" id="PF19857">
    <property type="entry name" value="DUF6332"/>
    <property type="match status" value="1"/>
</dbReference>
<keyword evidence="4" id="KW-1185">Reference proteome</keyword>
<evidence type="ECO:0000256" key="2">
    <source>
        <dbReference type="SAM" id="Phobius"/>
    </source>
</evidence>
<comment type="caution">
    <text evidence="3">The sequence shown here is derived from an EMBL/GenBank/DDBJ whole genome shotgun (WGS) entry which is preliminary data.</text>
</comment>
<dbReference type="PATRIC" id="fig|66876.3.peg.2565"/>
<name>A0A0N0XXC2_9ACTN</name>
<gene>
    <name evidence="3" type="ORF">ADL29_11750</name>
</gene>
<dbReference type="AlphaFoldDB" id="A0A0N0XXC2"/>
<feature type="region of interest" description="Disordered" evidence="1">
    <location>
        <begin position="78"/>
        <end position="103"/>
    </location>
</feature>
<evidence type="ECO:0000313" key="4">
    <source>
        <dbReference type="Proteomes" id="UP000037982"/>
    </source>
</evidence>
<feature type="compositionally biased region" description="Polar residues" evidence="1">
    <location>
        <begin position="92"/>
        <end position="103"/>
    </location>
</feature>
<feature type="transmembrane region" description="Helical" evidence="2">
    <location>
        <begin position="48"/>
        <end position="66"/>
    </location>
</feature>
<proteinExistence type="predicted"/>
<dbReference type="EMBL" id="LGKG01000090">
    <property type="protein sequence ID" value="KPC64544.1"/>
    <property type="molecule type" value="Genomic_DNA"/>
</dbReference>
<sequence>MSPTRTRAERDALTIEITFALVTAAFAGAVGFLVMGSAAIWAPMPRSWAGPWLTASGVVGAVLFVVRVVRVLRRWPGPAGGRPAGRDIVWFQPSQPGRTNPDS</sequence>
<accession>A0A0N0XXC2</accession>